<name>A0ABC8R9P3_9AQUA</name>
<dbReference type="AlphaFoldDB" id="A0ABC8R9P3"/>
<dbReference type="Proteomes" id="UP001642360">
    <property type="component" value="Unassembled WGS sequence"/>
</dbReference>
<reference evidence="1 2" key="1">
    <citation type="submission" date="2024-02" db="EMBL/GenBank/DDBJ databases">
        <authorList>
            <person name="Vignale AGUSTIN F."/>
            <person name="Sosa J E."/>
            <person name="Modenutti C."/>
        </authorList>
    </citation>
    <scope>NUCLEOTIDE SEQUENCE [LARGE SCALE GENOMIC DNA]</scope>
</reference>
<gene>
    <name evidence="1" type="ORF">ILEXP_LOCUS9343</name>
</gene>
<protein>
    <submittedName>
        <fullName evidence="1">Uncharacterized protein</fullName>
    </submittedName>
</protein>
<organism evidence="1 2">
    <name type="scientific">Ilex paraguariensis</name>
    <name type="common">yerba mate</name>
    <dbReference type="NCBI Taxonomy" id="185542"/>
    <lineage>
        <taxon>Eukaryota</taxon>
        <taxon>Viridiplantae</taxon>
        <taxon>Streptophyta</taxon>
        <taxon>Embryophyta</taxon>
        <taxon>Tracheophyta</taxon>
        <taxon>Spermatophyta</taxon>
        <taxon>Magnoliopsida</taxon>
        <taxon>eudicotyledons</taxon>
        <taxon>Gunneridae</taxon>
        <taxon>Pentapetalae</taxon>
        <taxon>asterids</taxon>
        <taxon>campanulids</taxon>
        <taxon>Aquifoliales</taxon>
        <taxon>Aquifoliaceae</taxon>
        <taxon>Ilex</taxon>
    </lineage>
</organism>
<accession>A0ABC8R9P3</accession>
<keyword evidence="2" id="KW-1185">Reference proteome</keyword>
<comment type="caution">
    <text evidence="1">The sequence shown here is derived from an EMBL/GenBank/DDBJ whole genome shotgun (WGS) entry which is preliminary data.</text>
</comment>
<proteinExistence type="predicted"/>
<evidence type="ECO:0000313" key="2">
    <source>
        <dbReference type="Proteomes" id="UP001642360"/>
    </source>
</evidence>
<evidence type="ECO:0000313" key="1">
    <source>
        <dbReference type="EMBL" id="CAK9141726.1"/>
    </source>
</evidence>
<dbReference type="EMBL" id="CAUOFW020001169">
    <property type="protein sequence ID" value="CAK9141726.1"/>
    <property type="molecule type" value="Genomic_DNA"/>
</dbReference>
<sequence length="72" mass="8472">MREQQNRALKFWEKNWHSAVPLKIKRLACEPERFIWAVSMAQSRCSNLQMRIGALVQDANMFIPYAGELLLH</sequence>